<dbReference type="SUPFAM" id="SSF54427">
    <property type="entry name" value="NTF2-like"/>
    <property type="match status" value="1"/>
</dbReference>
<dbReference type="EMBL" id="BAABJP010000043">
    <property type="protein sequence ID" value="GAA5169247.1"/>
    <property type="molecule type" value="Genomic_DNA"/>
</dbReference>
<accession>A0ABP9QYA3</accession>
<evidence type="ECO:0000313" key="4">
    <source>
        <dbReference type="Proteomes" id="UP001428817"/>
    </source>
</evidence>
<proteinExistence type="predicted"/>
<dbReference type="InterPro" id="IPR037401">
    <property type="entry name" value="SnoaL-like"/>
</dbReference>
<keyword evidence="4" id="KW-1185">Reference proteome</keyword>
<gene>
    <name evidence="3" type="ORF">GCM10023321_64470</name>
</gene>
<sequence length="144" mass="15899">MKVNWSGPEDDHPARTASRRSMDAVSRGAKEEWLALFAPDATLEDPVGPSIFSQDGKGHRGHGEISAFWDISIANAERIEFTMRDSYAAGDEVANIGTITSFLPGGQRLDAEGVFVYKVGNDGLIHSLRAFWEFDRAMRTIRQA</sequence>
<dbReference type="Gene3D" id="3.10.450.50">
    <property type="match status" value="1"/>
</dbReference>
<feature type="domain" description="SnoaL-like" evidence="2">
    <location>
        <begin position="19"/>
        <end position="125"/>
    </location>
</feature>
<name>A0ABP9QYA3_9PSEU</name>
<dbReference type="Pfam" id="PF12680">
    <property type="entry name" value="SnoaL_2"/>
    <property type="match status" value="1"/>
</dbReference>
<feature type="region of interest" description="Disordered" evidence="1">
    <location>
        <begin position="1"/>
        <end position="23"/>
    </location>
</feature>
<organism evidence="3 4">
    <name type="scientific">Pseudonocardia eucalypti</name>
    <dbReference type="NCBI Taxonomy" id="648755"/>
    <lineage>
        <taxon>Bacteria</taxon>
        <taxon>Bacillati</taxon>
        <taxon>Actinomycetota</taxon>
        <taxon>Actinomycetes</taxon>
        <taxon>Pseudonocardiales</taxon>
        <taxon>Pseudonocardiaceae</taxon>
        <taxon>Pseudonocardia</taxon>
    </lineage>
</organism>
<reference evidence="4" key="1">
    <citation type="journal article" date="2019" name="Int. J. Syst. Evol. Microbiol.">
        <title>The Global Catalogue of Microorganisms (GCM) 10K type strain sequencing project: providing services to taxonomists for standard genome sequencing and annotation.</title>
        <authorList>
            <consortium name="The Broad Institute Genomics Platform"/>
            <consortium name="The Broad Institute Genome Sequencing Center for Infectious Disease"/>
            <person name="Wu L."/>
            <person name="Ma J."/>
        </authorList>
    </citation>
    <scope>NUCLEOTIDE SEQUENCE [LARGE SCALE GENOMIC DNA]</scope>
    <source>
        <strain evidence="4">JCM 18303</strain>
    </source>
</reference>
<comment type="caution">
    <text evidence="3">The sequence shown here is derived from an EMBL/GenBank/DDBJ whole genome shotgun (WGS) entry which is preliminary data.</text>
</comment>
<evidence type="ECO:0000259" key="2">
    <source>
        <dbReference type="Pfam" id="PF12680"/>
    </source>
</evidence>
<dbReference type="Proteomes" id="UP001428817">
    <property type="component" value="Unassembled WGS sequence"/>
</dbReference>
<dbReference type="RefSeq" id="WP_185063419.1">
    <property type="nucleotide sequence ID" value="NZ_BAABJP010000043.1"/>
</dbReference>
<protein>
    <submittedName>
        <fullName evidence="3">Nuclear transport factor 2 family protein</fullName>
    </submittedName>
</protein>
<evidence type="ECO:0000256" key="1">
    <source>
        <dbReference type="SAM" id="MobiDB-lite"/>
    </source>
</evidence>
<evidence type="ECO:0000313" key="3">
    <source>
        <dbReference type="EMBL" id="GAA5169247.1"/>
    </source>
</evidence>
<dbReference type="InterPro" id="IPR032710">
    <property type="entry name" value="NTF2-like_dom_sf"/>
</dbReference>